<dbReference type="Proteomes" id="UP000077115">
    <property type="component" value="Unassembled WGS sequence"/>
</dbReference>
<dbReference type="GO" id="GO:0005778">
    <property type="term" value="C:peroxisomal membrane"/>
    <property type="evidence" value="ECO:0007669"/>
    <property type="project" value="InterPro"/>
</dbReference>
<name>A0A177WD04_BATDL</name>
<sequence>MAIWSSLSELISRNRTRLAWVCGTAASGYMLIKFAQTKWDESQARREVEQVSKANIKRHFEQNLNDCSFVVSSLLPTLSEHLFVSLDVEFVTAKLQQSRSQSKQVSFDQNQTSEQNQSIDPEQQNNPSQPKSDPLASLPLKTTKLEMWEDIKIMSFTRTISSIYLLNLLTIFTTIQLSILGRFFYLDSVATLSQQRECDYEDLNESLNPPHLLAAEPRHISEEVERQYLTFSWYLLNIGWEKCVSRVRGIVETVVGSIPLKGPINYTRLVHIINQIRTEFEHDDLQKDLLHRMDMYLLPPEGKEDMVLKDGGITVEDGGIKQKYVAESTLKHLLDETRDFLESLYCASNSSDFQFVLQSCLNESFELLLSQFKPQFSFLKDEPFESHPNRKELNPVTASTLSAVTDDGGETEGVIKTELAKPDVFTKTIPLAGVLPTISRTIHHIVNGVPNLFLDVISSNPHLKSLSVVVYTDWKDDHAI</sequence>
<evidence type="ECO:0000313" key="2">
    <source>
        <dbReference type="EMBL" id="OAJ37564.1"/>
    </source>
</evidence>
<feature type="compositionally biased region" description="Polar residues" evidence="1">
    <location>
        <begin position="102"/>
        <end position="131"/>
    </location>
</feature>
<dbReference type="GO" id="GO:0045046">
    <property type="term" value="P:protein import into peroxisome membrane"/>
    <property type="evidence" value="ECO:0007669"/>
    <property type="project" value="TreeGrafter"/>
</dbReference>
<evidence type="ECO:0008006" key="4">
    <source>
        <dbReference type="Google" id="ProtNLM"/>
    </source>
</evidence>
<feature type="region of interest" description="Disordered" evidence="1">
    <location>
        <begin position="102"/>
        <end position="136"/>
    </location>
</feature>
<dbReference type="OrthoDB" id="45930at2759"/>
<reference evidence="2 3" key="2">
    <citation type="submission" date="2016-05" db="EMBL/GenBank/DDBJ databases">
        <title>Lineage-specific infection strategies underlie the spectrum of fungal disease in amphibians.</title>
        <authorList>
            <person name="Cuomo C.A."/>
            <person name="Farrer R.A."/>
            <person name="James T."/>
            <person name="Longcore J."/>
            <person name="Birren B."/>
        </authorList>
    </citation>
    <scope>NUCLEOTIDE SEQUENCE [LARGE SCALE GENOMIC DNA]</scope>
    <source>
        <strain evidence="2 3">JEL423</strain>
    </source>
</reference>
<dbReference type="VEuPathDB" id="FungiDB:BDEG_21572"/>
<proteinExistence type="predicted"/>
<reference evidence="2 3" key="1">
    <citation type="submission" date="2006-10" db="EMBL/GenBank/DDBJ databases">
        <title>The Genome Sequence of Batrachochytrium dendrobatidis JEL423.</title>
        <authorList>
            <consortium name="The Broad Institute Genome Sequencing Platform"/>
            <person name="Birren B."/>
            <person name="Lander E."/>
            <person name="Galagan J."/>
            <person name="Cuomo C."/>
            <person name="Devon K."/>
            <person name="Jaffe D."/>
            <person name="Butler J."/>
            <person name="Alvarez P."/>
            <person name="Gnerre S."/>
            <person name="Grabherr M."/>
            <person name="Kleber M."/>
            <person name="Mauceli E."/>
            <person name="Brockman W."/>
            <person name="Young S."/>
            <person name="LaButti K."/>
            <person name="Sykes S."/>
            <person name="DeCaprio D."/>
            <person name="Crawford M."/>
            <person name="Koehrsen M."/>
            <person name="Engels R."/>
            <person name="Montgomery P."/>
            <person name="Pearson M."/>
            <person name="Howarth C."/>
            <person name="Larson L."/>
            <person name="White J."/>
            <person name="O'Leary S."/>
            <person name="Kodira C."/>
            <person name="Zeng Q."/>
            <person name="Yandava C."/>
            <person name="Alvarado L."/>
            <person name="Longcore J."/>
            <person name="James T."/>
        </authorList>
    </citation>
    <scope>NUCLEOTIDE SEQUENCE [LARGE SCALE GENOMIC DNA]</scope>
    <source>
        <strain evidence="2 3">JEL423</strain>
    </source>
</reference>
<dbReference type="PANTHER" id="PTHR28080">
    <property type="entry name" value="PEROXISOMAL BIOGENESIS FACTOR 3"/>
    <property type="match status" value="1"/>
</dbReference>
<dbReference type="EMBL" id="DS022300">
    <property type="protein sequence ID" value="OAJ37564.1"/>
    <property type="molecule type" value="Genomic_DNA"/>
</dbReference>
<gene>
    <name evidence="2" type="ORF">BDEG_21572</name>
</gene>
<evidence type="ECO:0000256" key="1">
    <source>
        <dbReference type="SAM" id="MobiDB-lite"/>
    </source>
</evidence>
<dbReference type="Pfam" id="PF04882">
    <property type="entry name" value="Peroxin-3"/>
    <property type="match status" value="1"/>
</dbReference>
<dbReference type="InterPro" id="IPR006966">
    <property type="entry name" value="Peroxin-3"/>
</dbReference>
<organism evidence="2 3">
    <name type="scientific">Batrachochytrium dendrobatidis (strain JEL423)</name>
    <dbReference type="NCBI Taxonomy" id="403673"/>
    <lineage>
        <taxon>Eukaryota</taxon>
        <taxon>Fungi</taxon>
        <taxon>Fungi incertae sedis</taxon>
        <taxon>Chytridiomycota</taxon>
        <taxon>Chytridiomycota incertae sedis</taxon>
        <taxon>Chytridiomycetes</taxon>
        <taxon>Rhizophydiales</taxon>
        <taxon>Rhizophydiales incertae sedis</taxon>
        <taxon>Batrachochytrium</taxon>
    </lineage>
</organism>
<dbReference type="GO" id="GO:0030674">
    <property type="term" value="F:protein-macromolecule adaptor activity"/>
    <property type="evidence" value="ECO:0007669"/>
    <property type="project" value="TreeGrafter"/>
</dbReference>
<dbReference type="STRING" id="403673.A0A177WD04"/>
<accession>A0A177WD04</accession>
<dbReference type="AlphaFoldDB" id="A0A177WD04"/>
<dbReference type="PANTHER" id="PTHR28080:SF1">
    <property type="entry name" value="PEROXISOMAL BIOGENESIS FACTOR 3"/>
    <property type="match status" value="1"/>
</dbReference>
<protein>
    <recommendedName>
        <fullName evidence="4">Peroxin-3</fullName>
    </recommendedName>
</protein>
<evidence type="ECO:0000313" key="3">
    <source>
        <dbReference type="Proteomes" id="UP000077115"/>
    </source>
</evidence>